<dbReference type="InterPro" id="IPR015943">
    <property type="entry name" value="WD40/YVTN_repeat-like_dom_sf"/>
</dbReference>
<dbReference type="GO" id="GO:0106004">
    <property type="term" value="P:tRNA (guanine-N7)-methylation"/>
    <property type="evidence" value="ECO:0007669"/>
    <property type="project" value="UniProtKB-UniRule"/>
</dbReference>
<dbReference type="EMBL" id="GL996528">
    <property type="protein sequence ID" value="EGV60204.1"/>
    <property type="molecule type" value="Genomic_DNA"/>
</dbReference>
<dbReference type="Gene3D" id="2.130.10.10">
    <property type="entry name" value="YVTN repeat-like/Quinoprotein amine dehydrogenase"/>
    <property type="match status" value="1"/>
</dbReference>
<evidence type="ECO:0000256" key="3">
    <source>
        <dbReference type="ARBA" id="ARBA00022694"/>
    </source>
</evidence>
<dbReference type="GeneID" id="18248219"/>
<comment type="subcellular location">
    <subcellularLocation>
        <location evidence="1 6">Nucleus</location>
    </subcellularLocation>
</comment>
<keyword evidence="3 6" id="KW-0819">tRNA processing</keyword>
<dbReference type="PROSITE" id="PS50294">
    <property type="entry name" value="WD_REPEATS_REGION"/>
    <property type="match status" value="1"/>
</dbReference>
<dbReference type="InterPro" id="IPR028884">
    <property type="entry name" value="Trm82"/>
</dbReference>
<comment type="similarity">
    <text evidence="6">Belongs to the WD repeat TRM82 family.</text>
</comment>
<dbReference type="KEGG" id="cten:18248219"/>
<dbReference type="Proteomes" id="UP000000707">
    <property type="component" value="Unassembled WGS sequence"/>
</dbReference>
<feature type="repeat" description="WD" evidence="7">
    <location>
        <begin position="233"/>
        <end position="266"/>
    </location>
</feature>
<dbReference type="GO" id="GO:0005829">
    <property type="term" value="C:cytosol"/>
    <property type="evidence" value="ECO:0007669"/>
    <property type="project" value="TreeGrafter"/>
</dbReference>
<dbReference type="eggNOG" id="KOG3914">
    <property type="taxonomic scope" value="Eukaryota"/>
</dbReference>
<comment type="function">
    <text evidence="6">Required for the formation of N(7)-methylguanine at position 46 (m7G46) in tRNA. In the complex, it is required to stabilize and induce conformational changes of the catalytic subunit.</text>
</comment>
<dbReference type="GO" id="GO:0043527">
    <property type="term" value="C:tRNA methyltransferase complex"/>
    <property type="evidence" value="ECO:0007669"/>
    <property type="project" value="TreeGrafter"/>
</dbReference>
<proteinExistence type="inferred from homology"/>
<dbReference type="SUPFAM" id="SSF50978">
    <property type="entry name" value="WD40 repeat-like"/>
    <property type="match status" value="1"/>
</dbReference>
<evidence type="ECO:0000256" key="7">
    <source>
        <dbReference type="PROSITE-ProRule" id="PRU00221"/>
    </source>
</evidence>
<dbReference type="HOGENOM" id="CLU_022082_0_0_1"/>
<evidence type="ECO:0000256" key="2">
    <source>
        <dbReference type="ARBA" id="ARBA00022574"/>
    </source>
</evidence>
<dbReference type="SMART" id="SM00320">
    <property type="entry name" value="WD40"/>
    <property type="match status" value="3"/>
</dbReference>
<dbReference type="PANTHER" id="PTHR16288">
    <property type="entry name" value="WD40 REPEAT PROTEIN 4"/>
    <property type="match status" value="1"/>
</dbReference>
<dbReference type="PANTHER" id="PTHR16288:SF0">
    <property type="entry name" value="TRNA (GUANINE-N(7)-)-METHYLTRANSFERASE NON-CATALYTIC SUBUNIT WDR4"/>
    <property type="match status" value="1"/>
</dbReference>
<sequence>MKHPFQNIEATSTHLFATVKNSLQVFSLNDGILVGEWLDTVDSQQNLVKQHQAKFEQLQKQEDIKSSSEEPETKRAESNSKTKIPKFPTPGPGAPPIYNYIRCLELTSDEKYLIGTTDSDKSIIIFELDFNSANCLKLVKRQVFPKRPCSISVADNNTTAVVGDKFGDVYKIPIDCEPPIDEKLLKPILGHVSMLTDVLVGENEGRQYILTSDRDEHIKVSHYPQTFVVKHWLFGHDEFISSMIFPSFDKTLLVTGGGDDSIYLWDWIHNKALASFNLRSLVEAYLNESHYPPERFRTETSVKEICVVKIVSSGRKIFVLLENVTCVLYFTINEDLTFSIDKVLDVPHPLVDLTISENQLIGASDSENILTFINIDPFEVVHNEISSKIAVLNPCDVSSRDDFYPLYAMNNLRKRSEH</sequence>
<dbReference type="UniPathway" id="UPA00989"/>
<dbReference type="Pfam" id="PF00400">
    <property type="entry name" value="WD40"/>
    <property type="match status" value="1"/>
</dbReference>
<keyword evidence="5 6" id="KW-0539">Nucleus</keyword>
<dbReference type="AlphaFoldDB" id="G3BCM8"/>
<dbReference type="OrthoDB" id="339900at2759"/>
<evidence type="ECO:0000256" key="8">
    <source>
        <dbReference type="SAM" id="MobiDB-lite"/>
    </source>
</evidence>
<dbReference type="InterPro" id="IPR036322">
    <property type="entry name" value="WD40_repeat_dom_sf"/>
</dbReference>
<keyword evidence="4 6" id="KW-0677">Repeat</keyword>
<evidence type="ECO:0000256" key="1">
    <source>
        <dbReference type="ARBA" id="ARBA00004123"/>
    </source>
</evidence>
<organism evidence="10">
    <name type="scientific">Candida tenuis (strain ATCC 10573 / BCRC 21748 / CBS 615 / JCM 9827 / NBRC 10315 / NRRL Y-1498 / VKM Y-70)</name>
    <name type="common">Yeast</name>
    <name type="synonym">Yamadazyma tenuis</name>
    <dbReference type="NCBI Taxonomy" id="590646"/>
    <lineage>
        <taxon>Eukaryota</taxon>
        <taxon>Fungi</taxon>
        <taxon>Dikarya</taxon>
        <taxon>Ascomycota</taxon>
        <taxon>Saccharomycotina</taxon>
        <taxon>Pichiomycetes</taxon>
        <taxon>Debaryomycetaceae</taxon>
        <taxon>Yamadazyma</taxon>
    </lineage>
</organism>
<evidence type="ECO:0000256" key="4">
    <source>
        <dbReference type="ARBA" id="ARBA00022737"/>
    </source>
</evidence>
<feature type="compositionally biased region" description="Basic and acidic residues" evidence="8">
    <location>
        <begin position="58"/>
        <end position="80"/>
    </location>
</feature>
<dbReference type="HAMAP" id="MF_03056">
    <property type="entry name" value="TRM82"/>
    <property type="match status" value="1"/>
</dbReference>
<name>G3BCM8_CANTC</name>
<dbReference type="PROSITE" id="PS50082">
    <property type="entry name" value="WD_REPEATS_2"/>
    <property type="match status" value="1"/>
</dbReference>
<keyword evidence="2 6" id="KW-0853">WD repeat</keyword>
<keyword evidence="10" id="KW-1185">Reference proteome</keyword>
<dbReference type="STRING" id="590646.G3BCM8"/>
<comment type="pathway">
    <text evidence="6">tRNA modification; N(7)-methylguanine-tRNA biosynthesis.</text>
</comment>
<evidence type="ECO:0000256" key="5">
    <source>
        <dbReference type="ARBA" id="ARBA00023242"/>
    </source>
</evidence>
<evidence type="ECO:0000256" key="6">
    <source>
        <dbReference type="HAMAP-Rule" id="MF_03056"/>
    </source>
</evidence>
<evidence type="ECO:0000313" key="10">
    <source>
        <dbReference type="Proteomes" id="UP000000707"/>
    </source>
</evidence>
<dbReference type="GO" id="GO:0005634">
    <property type="term" value="C:nucleus"/>
    <property type="evidence" value="ECO:0007669"/>
    <property type="project" value="UniProtKB-SubCell"/>
</dbReference>
<reference evidence="9 10" key="1">
    <citation type="journal article" date="2011" name="Proc. Natl. Acad. Sci. U.S.A.">
        <title>Comparative genomics of xylose-fermenting fungi for enhanced biofuel production.</title>
        <authorList>
            <person name="Wohlbach D.J."/>
            <person name="Kuo A."/>
            <person name="Sato T.K."/>
            <person name="Potts K.M."/>
            <person name="Salamov A.A."/>
            <person name="LaButti K.M."/>
            <person name="Sun H."/>
            <person name="Clum A."/>
            <person name="Pangilinan J.L."/>
            <person name="Lindquist E.A."/>
            <person name="Lucas S."/>
            <person name="Lapidus A."/>
            <person name="Jin M."/>
            <person name="Gunawan C."/>
            <person name="Balan V."/>
            <person name="Dale B.E."/>
            <person name="Jeffries T.W."/>
            <person name="Zinkel R."/>
            <person name="Barry K.W."/>
            <person name="Grigoriev I.V."/>
            <person name="Gasch A.P."/>
        </authorList>
    </citation>
    <scope>NUCLEOTIDE SEQUENCE [LARGE SCALE GENOMIC DNA]</scope>
    <source>
        <strain evidence="10">ATCC 10573 / BCRC 21748 / CBS 615 / JCM 9827 / NBRC 10315 / NRRL Y-1498 / VKM Y-70</strain>
    </source>
</reference>
<feature type="region of interest" description="Disordered" evidence="8">
    <location>
        <begin position="58"/>
        <end position="91"/>
    </location>
</feature>
<gene>
    <name evidence="9" type="ORF">CANTEDRAFT_116259</name>
</gene>
<accession>G3BCM8</accession>
<protein>
    <submittedName>
        <fullName evidence="9">Uncharacterized protein</fullName>
    </submittedName>
</protein>
<dbReference type="InterPro" id="IPR001680">
    <property type="entry name" value="WD40_rpt"/>
</dbReference>
<evidence type="ECO:0000313" key="9">
    <source>
        <dbReference type="EMBL" id="EGV60204.1"/>
    </source>
</evidence>